<dbReference type="AlphaFoldDB" id="A0A7W1X9N9"/>
<keyword evidence="2" id="KW-1185">Reference proteome</keyword>
<dbReference type="OrthoDB" id="2966171at2"/>
<dbReference type="Gene3D" id="3.30.310.120">
    <property type="entry name" value="Rbstp2229 like protein"/>
    <property type="match status" value="1"/>
</dbReference>
<organism evidence="1 2">
    <name type="scientific">Thermoactinomyces daqus</name>
    <dbReference type="NCBI Taxonomy" id="1329516"/>
    <lineage>
        <taxon>Bacteria</taxon>
        <taxon>Bacillati</taxon>
        <taxon>Bacillota</taxon>
        <taxon>Bacilli</taxon>
        <taxon>Bacillales</taxon>
        <taxon>Thermoactinomycetaceae</taxon>
        <taxon>Thermoactinomyces</taxon>
    </lineage>
</organism>
<gene>
    <name evidence="1" type="ORF">H1164_06655</name>
</gene>
<reference evidence="1 2" key="1">
    <citation type="submission" date="2020-07" db="EMBL/GenBank/DDBJ databases">
        <authorList>
            <person name="Feng H."/>
        </authorList>
    </citation>
    <scope>NUCLEOTIDE SEQUENCE [LARGE SCALE GENOMIC DNA]</scope>
    <source>
        <strain evidence="2">s-11</strain>
    </source>
</reference>
<dbReference type="InterPro" id="IPR015062">
    <property type="entry name" value="DUF1885"/>
</dbReference>
<evidence type="ECO:0000313" key="1">
    <source>
        <dbReference type="EMBL" id="MBA4542585.1"/>
    </source>
</evidence>
<dbReference type="InterPro" id="IPR036294">
    <property type="entry name" value="Rbstp2229-like_sf"/>
</dbReference>
<dbReference type="SUPFAM" id="SSF111171">
    <property type="entry name" value="Rbstp2229 protein"/>
    <property type="match status" value="1"/>
</dbReference>
<dbReference type="Proteomes" id="UP000530514">
    <property type="component" value="Unassembled WGS sequence"/>
</dbReference>
<accession>A0A7W1X9N9</accession>
<comment type="caution">
    <text evidence="1">The sequence shown here is derived from an EMBL/GenBank/DDBJ whole genome shotgun (WGS) entry which is preliminary data.</text>
</comment>
<dbReference type="Pfam" id="PF08968">
    <property type="entry name" value="DUF1885"/>
    <property type="match status" value="1"/>
</dbReference>
<dbReference type="RefSeq" id="WP_033100207.1">
    <property type="nucleotide sequence ID" value="NZ_JACEIP010000007.1"/>
</dbReference>
<dbReference type="EMBL" id="JACEIP010000007">
    <property type="protein sequence ID" value="MBA4542585.1"/>
    <property type="molecule type" value="Genomic_DNA"/>
</dbReference>
<evidence type="ECO:0000313" key="2">
    <source>
        <dbReference type="Proteomes" id="UP000530514"/>
    </source>
</evidence>
<name>A0A7W1X9N9_9BACL</name>
<dbReference type="Gene3D" id="1.20.5.850">
    <property type="entry name" value="Rbstp2229 protein"/>
    <property type="match status" value="1"/>
</dbReference>
<protein>
    <submittedName>
        <fullName evidence="1">DUF1885 family protein</fullName>
    </submittedName>
</protein>
<proteinExistence type="predicted"/>
<sequence>MSKSAYIKLVKGSKQEDISLEEVKNLFLYYQEMVSLTGKQLGWGYQEAAFPYDLQEREQDGIPYLLLKGKKPSHYYGLIVGVAKEAETNIPYIQIVLPDQATHGDTAKGNEYGKFLAKQLKGELHLFNGRTMYFNDRK</sequence>